<evidence type="ECO:0000313" key="4">
    <source>
        <dbReference type="Proteomes" id="UP000557196"/>
    </source>
</evidence>
<evidence type="ECO:0000313" key="3">
    <source>
        <dbReference type="EMBL" id="NXC52132.1"/>
    </source>
</evidence>
<gene>
    <name evidence="3" type="primary">Ervk6</name>
    <name evidence="3" type="ORF">ALERUF_R15258</name>
</gene>
<sequence length="123" mass="13489">NRTDAELADYIKGCANIGSEQYKADLIATAVAQHLQAAKATLKCFACGEEGHVQRQFCPKGQKTSRKLNKPCPCCKKGLYWSSQCHCKFDEDGNPLQKQGNLNRDMQAGAPQLNGAQFSQPPM</sequence>
<keyword evidence="1" id="KW-0449">Lipoprotein</keyword>
<feature type="non-terminal residue" evidence="3">
    <location>
        <position position="1"/>
    </location>
</feature>
<dbReference type="EMBL" id="VZTH01000768">
    <property type="protein sequence ID" value="NXC52132.1"/>
    <property type="molecule type" value="Genomic_DNA"/>
</dbReference>
<dbReference type="AlphaFoldDB" id="A0A7K8H780"/>
<feature type="compositionally biased region" description="Polar residues" evidence="2">
    <location>
        <begin position="114"/>
        <end position="123"/>
    </location>
</feature>
<name>A0A7K8H780_9CORV</name>
<protein>
    <submittedName>
        <fullName evidence="3">GAK6 protein</fullName>
    </submittedName>
</protein>
<accession>A0A7K8H780</accession>
<keyword evidence="1" id="KW-0519">Myristate</keyword>
<feature type="non-terminal residue" evidence="3">
    <location>
        <position position="123"/>
    </location>
</feature>
<dbReference type="PANTHER" id="PTHR40389:SF2">
    <property type="entry name" value="ENDOGENOUS RETROVIRUS GROUP K MEMBER 24 GAG POLYPROTEIN-RELATED"/>
    <property type="match status" value="1"/>
</dbReference>
<dbReference type="GO" id="GO:0008270">
    <property type="term" value="F:zinc ion binding"/>
    <property type="evidence" value="ECO:0007669"/>
    <property type="project" value="InterPro"/>
</dbReference>
<dbReference type="PANTHER" id="PTHR40389">
    <property type="entry name" value="ENDOGENOUS RETROVIRUS GROUP K MEMBER 24 GAG POLYPROTEIN-RELATED"/>
    <property type="match status" value="1"/>
</dbReference>
<dbReference type="SUPFAM" id="SSF57756">
    <property type="entry name" value="Retrovirus zinc finger-like domains"/>
    <property type="match status" value="1"/>
</dbReference>
<evidence type="ECO:0000256" key="1">
    <source>
        <dbReference type="ARBA" id="ARBA00022707"/>
    </source>
</evidence>
<dbReference type="InterPro" id="IPR050195">
    <property type="entry name" value="Primate_lentivir_Gag_pol-like"/>
</dbReference>
<dbReference type="Pfam" id="PF14787">
    <property type="entry name" value="zf-CCHC_5"/>
    <property type="match status" value="1"/>
</dbReference>
<dbReference type="InterPro" id="IPR036875">
    <property type="entry name" value="Znf_CCHC_sf"/>
</dbReference>
<evidence type="ECO:0000256" key="2">
    <source>
        <dbReference type="SAM" id="MobiDB-lite"/>
    </source>
</evidence>
<reference evidence="3 4" key="1">
    <citation type="submission" date="2019-09" db="EMBL/GenBank/DDBJ databases">
        <title>Bird 10,000 Genomes (B10K) Project - Family phase.</title>
        <authorList>
            <person name="Zhang G."/>
        </authorList>
    </citation>
    <scope>NUCLEOTIDE SEQUENCE [LARGE SCALE GENOMIC DNA]</scope>
    <source>
        <strain evidence="3">B10K-DU-029-36</strain>
        <tissue evidence="3">Muscle</tissue>
    </source>
</reference>
<proteinExistence type="predicted"/>
<dbReference type="Proteomes" id="UP000557196">
    <property type="component" value="Unassembled WGS sequence"/>
</dbReference>
<dbReference type="GO" id="GO:0003676">
    <property type="term" value="F:nucleic acid binding"/>
    <property type="evidence" value="ECO:0007669"/>
    <property type="project" value="InterPro"/>
</dbReference>
<comment type="caution">
    <text evidence="3">The sequence shown here is derived from an EMBL/GenBank/DDBJ whole genome shotgun (WGS) entry which is preliminary data.</text>
</comment>
<keyword evidence="4" id="KW-1185">Reference proteome</keyword>
<feature type="region of interest" description="Disordered" evidence="2">
    <location>
        <begin position="96"/>
        <end position="123"/>
    </location>
</feature>
<organism evidence="3 4">
    <name type="scientific">Aleadryas rufinucha</name>
    <name type="common">rufous-naped whistler</name>
    <dbReference type="NCBI Taxonomy" id="461220"/>
    <lineage>
        <taxon>Eukaryota</taxon>
        <taxon>Metazoa</taxon>
        <taxon>Chordata</taxon>
        <taxon>Craniata</taxon>
        <taxon>Vertebrata</taxon>
        <taxon>Euteleostomi</taxon>
        <taxon>Archelosauria</taxon>
        <taxon>Archosauria</taxon>
        <taxon>Dinosauria</taxon>
        <taxon>Saurischia</taxon>
        <taxon>Theropoda</taxon>
        <taxon>Coelurosauria</taxon>
        <taxon>Aves</taxon>
        <taxon>Neognathae</taxon>
        <taxon>Neoaves</taxon>
        <taxon>Telluraves</taxon>
        <taxon>Australaves</taxon>
        <taxon>Passeriformes</taxon>
        <taxon>Corvoidea</taxon>
        <taxon>Pachycephalidae</taxon>
        <taxon>Aleadryas</taxon>
    </lineage>
</organism>